<reference evidence="1" key="1">
    <citation type="submission" date="2021-03" db="EMBL/GenBank/DDBJ databases">
        <title>Evolutionary innovations through gain and loss of genes in the ectomycorrhizal Boletales.</title>
        <authorList>
            <person name="Wu G."/>
            <person name="Miyauchi S."/>
            <person name="Morin E."/>
            <person name="Yang Z.-L."/>
            <person name="Xu J."/>
            <person name="Martin F.M."/>
        </authorList>
    </citation>
    <scope>NUCLEOTIDE SEQUENCE</scope>
    <source>
        <strain evidence="1">BR01</strain>
    </source>
</reference>
<organism evidence="1 2">
    <name type="scientific">Boletus reticuloceps</name>
    <dbReference type="NCBI Taxonomy" id="495285"/>
    <lineage>
        <taxon>Eukaryota</taxon>
        <taxon>Fungi</taxon>
        <taxon>Dikarya</taxon>
        <taxon>Basidiomycota</taxon>
        <taxon>Agaricomycotina</taxon>
        <taxon>Agaricomycetes</taxon>
        <taxon>Agaricomycetidae</taxon>
        <taxon>Boletales</taxon>
        <taxon>Boletineae</taxon>
        <taxon>Boletaceae</taxon>
        <taxon>Boletoideae</taxon>
        <taxon>Boletus</taxon>
    </lineage>
</organism>
<proteinExistence type="predicted"/>
<dbReference type="OrthoDB" id="3171948at2759"/>
<evidence type="ECO:0008006" key="3">
    <source>
        <dbReference type="Google" id="ProtNLM"/>
    </source>
</evidence>
<accession>A0A8I3AFT2</accession>
<protein>
    <recommendedName>
        <fullName evidence="3">F-box domain-containing protein</fullName>
    </recommendedName>
</protein>
<name>A0A8I3AFT2_9AGAM</name>
<gene>
    <name evidence="1" type="ORF">JVT61DRAFT_505</name>
</gene>
<evidence type="ECO:0000313" key="2">
    <source>
        <dbReference type="Proteomes" id="UP000683000"/>
    </source>
</evidence>
<dbReference type="EMBL" id="JAGFBS010000001">
    <property type="protein sequence ID" value="KAG6381888.1"/>
    <property type="molecule type" value="Genomic_DNA"/>
</dbReference>
<dbReference type="AlphaFoldDB" id="A0A8I3AFT2"/>
<comment type="caution">
    <text evidence="1">The sequence shown here is derived from an EMBL/GenBank/DDBJ whole genome shotgun (WGS) entry which is preliminary data.</text>
</comment>
<dbReference type="Proteomes" id="UP000683000">
    <property type="component" value="Unassembled WGS sequence"/>
</dbReference>
<sequence length="557" mass="61629">MIVASTASARRDAAGCADPSAIAIFSKLVSTPYKSAPMTLDIARSISRESWSTGPHSLPTEIVRMIFQFMFESCINSEDCVHGDTPTLWLDEDPLSPSLFPYALACVCLRWFRILKMVPMYWTRLVVAVDSLSLATSLHAARIALEWAGNRPLKVSVTRHDGTSETDDSEHAGVGRAMEFLRPHIRNIWSLSFNVEYSSSIPALWRERGRAGHLKVLTLQGRSDAGRVSPSPTWLPTGNCHEFEGRLEVPRLEQATFGGHFFKNPLMAHPRLASWFRHITSLTIHGDAPSGRDTISLTKFLSIMVNNFASVLELTIEDIHFDDSPPYPTLLTLRPGVLCLRRITGRTALRDILCRVRARVGSSSRTNITISDCTVGGFRETDSYLNPNFSFTNLTLASMDPRARIEDLVYRWDGKQLSVIDCPSMARAFLDRLQAAPTCLSQLRIVDCDHFHAGDVIALVQSRETQAAFVSLLGGADDDAFTALAELCVRGRGPPISTKRARWLADHVAAFSWDTVARDGLRYVWDGSSGKLVMVPANLSDERSLPVAKLEAADTAK</sequence>
<keyword evidence="2" id="KW-1185">Reference proteome</keyword>
<evidence type="ECO:0000313" key="1">
    <source>
        <dbReference type="EMBL" id="KAG6381888.1"/>
    </source>
</evidence>